<dbReference type="EnsemblBacteria" id="ABD40625">
    <property type="protein sequence ID" value="ABD40625"/>
    <property type="gene ID" value="Mhun_0875"/>
</dbReference>
<dbReference type="STRING" id="323259.Mhun_0875"/>
<evidence type="ECO:0000259" key="5">
    <source>
        <dbReference type="PROSITE" id="PS51379"/>
    </source>
</evidence>
<name>Q2FQB9_METHJ</name>
<dbReference type="Pfam" id="PF13187">
    <property type="entry name" value="Fer4_9"/>
    <property type="match status" value="1"/>
</dbReference>
<dbReference type="InParanoid" id="Q2FQB9"/>
<proteinExistence type="predicted"/>
<dbReference type="GO" id="GO:0046872">
    <property type="term" value="F:metal ion binding"/>
    <property type="evidence" value="ECO:0007669"/>
    <property type="project" value="UniProtKB-KW"/>
</dbReference>
<evidence type="ECO:0000256" key="3">
    <source>
        <dbReference type="ARBA" id="ARBA00023004"/>
    </source>
</evidence>
<gene>
    <name evidence="6" type="ordered locus">Mhun_0875</name>
</gene>
<evidence type="ECO:0000313" key="6">
    <source>
        <dbReference type="EMBL" id="ABD40625.1"/>
    </source>
</evidence>
<dbReference type="InterPro" id="IPR050572">
    <property type="entry name" value="Fe-S_Ferredoxin"/>
</dbReference>
<dbReference type="RefSeq" id="WP_011447904.1">
    <property type="nucleotide sequence ID" value="NC_007796.1"/>
</dbReference>
<reference evidence="7" key="1">
    <citation type="journal article" date="2016" name="Stand. Genomic Sci.">
        <title>Complete genome sequence of Methanospirillum hungatei type strain JF1.</title>
        <authorList>
            <person name="Gunsalus R.P."/>
            <person name="Cook L.E."/>
            <person name="Crable B."/>
            <person name="Rohlin L."/>
            <person name="McDonald E."/>
            <person name="Mouttaki H."/>
            <person name="Sieber J.R."/>
            <person name="Poweleit N."/>
            <person name="Zhou H."/>
            <person name="Lapidus A.L."/>
            <person name="Daligault H.E."/>
            <person name="Land M."/>
            <person name="Gilna P."/>
            <person name="Ivanova N."/>
            <person name="Kyrpides N."/>
            <person name="Culley D.E."/>
            <person name="McInerney M.J."/>
        </authorList>
    </citation>
    <scope>NUCLEOTIDE SEQUENCE [LARGE SCALE GENOMIC DNA]</scope>
    <source>
        <strain evidence="7">ATCC 27890 / DSM 864 / NBRC 100397 / JF-1</strain>
    </source>
</reference>
<keyword evidence="3" id="KW-0408">Iron</keyword>
<dbReference type="SUPFAM" id="SSF54862">
    <property type="entry name" value="4Fe-4S ferredoxins"/>
    <property type="match status" value="1"/>
</dbReference>
<dbReference type="InterPro" id="IPR017896">
    <property type="entry name" value="4Fe4S_Fe-S-bd"/>
</dbReference>
<dbReference type="KEGG" id="mhu:Mhun_0875"/>
<keyword evidence="7" id="KW-1185">Reference proteome</keyword>
<accession>Q2FQB9</accession>
<dbReference type="AlphaFoldDB" id="Q2FQB9"/>
<dbReference type="PANTHER" id="PTHR43687:SF4">
    <property type="entry name" value="BLR5484 PROTEIN"/>
    <property type="match status" value="1"/>
</dbReference>
<feature type="domain" description="4Fe-4S ferredoxin-type" evidence="5">
    <location>
        <begin position="8"/>
        <end position="37"/>
    </location>
</feature>
<evidence type="ECO:0000256" key="2">
    <source>
        <dbReference type="ARBA" id="ARBA00022723"/>
    </source>
</evidence>
<dbReference type="eggNOG" id="arCOG06908">
    <property type="taxonomic scope" value="Archaea"/>
</dbReference>
<evidence type="ECO:0000256" key="4">
    <source>
        <dbReference type="ARBA" id="ARBA00023014"/>
    </source>
</evidence>
<dbReference type="GeneID" id="78950862"/>
<organism evidence="6 7">
    <name type="scientific">Methanospirillum hungatei JF-1 (strain ATCC 27890 / DSM 864 / NBRC 100397 / JF-1)</name>
    <dbReference type="NCBI Taxonomy" id="323259"/>
    <lineage>
        <taxon>Archaea</taxon>
        <taxon>Methanobacteriati</taxon>
        <taxon>Methanobacteriota</taxon>
        <taxon>Stenosarchaea group</taxon>
        <taxon>Methanomicrobia</taxon>
        <taxon>Methanomicrobiales</taxon>
        <taxon>Methanospirillaceae</taxon>
        <taxon>Methanospirillum</taxon>
    </lineage>
</organism>
<evidence type="ECO:0000313" key="7">
    <source>
        <dbReference type="Proteomes" id="UP000001941"/>
    </source>
</evidence>
<dbReference type="PROSITE" id="PS00198">
    <property type="entry name" value="4FE4S_FER_1"/>
    <property type="match status" value="1"/>
</dbReference>
<evidence type="ECO:0000256" key="1">
    <source>
        <dbReference type="ARBA" id="ARBA00022485"/>
    </source>
</evidence>
<dbReference type="Proteomes" id="UP000001941">
    <property type="component" value="Chromosome"/>
</dbReference>
<dbReference type="PANTHER" id="PTHR43687">
    <property type="entry name" value="ADENYLYLSULFATE REDUCTASE, BETA SUBUNIT"/>
    <property type="match status" value="1"/>
</dbReference>
<sequence length="102" mass="10943">MFHSYLDNSLKFYKNRCINCKRCTEVCPHGVFSAGKSHVNLVYQVRCMECGACALNCPVQAIEVESGVGCAWAMISAALRGRDMDSGECSCGGDAGSCCGMK</sequence>
<protein>
    <submittedName>
        <fullName evidence="6">4Fe-4S ferredoxin, iron-sulfur binding protein</fullName>
    </submittedName>
</protein>
<dbReference type="HOGENOM" id="CLU_158022_0_0_2"/>
<dbReference type="GO" id="GO:0016491">
    <property type="term" value="F:oxidoreductase activity"/>
    <property type="evidence" value="ECO:0007669"/>
    <property type="project" value="UniProtKB-ARBA"/>
</dbReference>
<dbReference type="GO" id="GO:0051539">
    <property type="term" value="F:4 iron, 4 sulfur cluster binding"/>
    <property type="evidence" value="ECO:0007669"/>
    <property type="project" value="UniProtKB-KW"/>
</dbReference>
<dbReference type="EMBL" id="CP000254">
    <property type="protein sequence ID" value="ABD40625.1"/>
    <property type="molecule type" value="Genomic_DNA"/>
</dbReference>
<dbReference type="NCBIfam" id="NF040864">
    <property type="entry name" value="HgcB_ferredoxin"/>
    <property type="match status" value="1"/>
</dbReference>
<dbReference type="OrthoDB" id="23833at2157"/>
<keyword evidence="4" id="KW-0411">Iron-sulfur</keyword>
<dbReference type="PROSITE" id="PS51379">
    <property type="entry name" value="4FE4S_FER_2"/>
    <property type="match status" value="2"/>
</dbReference>
<dbReference type="Gene3D" id="3.30.70.20">
    <property type="match status" value="1"/>
</dbReference>
<keyword evidence="2" id="KW-0479">Metal-binding</keyword>
<keyword evidence="1" id="KW-0004">4Fe-4S</keyword>
<dbReference type="InterPro" id="IPR017900">
    <property type="entry name" value="4Fe4S_Fe_S_CS"/>
</dbReference>
<feature type="domain" description="4Fe-4S ferredoxin-type" evidence="5">
    <location>
        <begin position="38"/>
        <end position="67"/>
    </location>
</feature>